<dbReference type="Pfam" id="PF00581">
    <property type="entry name" value="Rhodanese"/>
    <property type="match status" value="2"/>
</dbReference>
<dbReference type="PROSITE" id="PS00683">
    <property type="entry name" value="RHODANESE_2"/>
    <property type="match status" value="1"/>
</dbReference>
<dbReference type="EMBL" id="CP014352">
    <property type="protein sequence ID" value="AMS06075.1"/>
    <property type="molecule type" value="Genomic_DNA"/>
</dbReference>
<evidence type="ECO:0000256" key="3">
    <source>
        <dbReference type="RuleBase" id="RU000507"/>
    </source>
</evidence>
<dbReference type="Proteomes" id="UP000075221">
    <property type="component" value="Chromosome"/>
</dbReference>
<dbReference type="InterPro" id="IPR001307">
    <property type="entry name" value="Thiosulphate_STrfase_CS"/>
</dbReference>
<dbReference type="SMART" id="SM00450">
    <property type="entry name" value="RHOD"/>
    <property type="match status" value="2"/>
</dbReference>
<dbReference type="InterPro" id="IPR036873">
    <property type="entry name" value="Rhodanese-like_dom_sf"/>
</dbReference>
<dbReference type="RefSeq" id="WP_062820002.1">
    <property type="nucleotide sequence ID" value="NZ_CP014352.1"/>
</dbReference>
<dbReference type="PROSITE" id="PS50206">
    <property type="entry name" value="RHODANESE_3"/>
    <property type="match status" value="2"/>
</dbReference>
<dbReference type="GO" id="GO:0004792">
    <property type="term" value="F:thiosulfate-cyanide sulfurtransferase activity"/>
    <property type="evidence" value="ECO:0007669"/>
    <property type="project" value="InterPro"/>
</dbReference>
<sequence>MTPLLPTPLVPVDDLSDALAGPDGRRIVILDVSMGASAADPHIPGALRFDLDGPMSDQSTGLPHTMPAPDVLQESLRGLGISADSHVVVTETDFLFAAARPWWMLRAMGVDAVSILDGGNPAWERAGHPLVTEETSEPAPGDLVVEPRPGLLVDEEHVKRSLAAGETVVDARSRARFAGIEPEPRPGLRAGHMPGAVNLPYTELQREGRLLPVVDLASAVDRTAGRGPIVASCGSGVTACVVALAAVMSGRDDVAVYDGSWSEWGRQGGPAVVTGC</sequence>
<keyword evidence="8" id="KW-1185">Reference proteome</keyword>
<dbReference type="CDD" id="cd01448">
    <property type="entry name" value="TST_Repeat_1"/>
    <property type="match status" value="1"/>
</dbReference>
<organism evidence="5 7">
    <name type="scientific">Acidipropionibacterium acidipropionici</name>
    <dbReference type="NCBI Taxonomy" id="1748"/>
    <lineage>
        <taxon>Bacteria</taxon>
        <taxon>Bacillati</taxon>
        <taxon>Actinomycetota</taxon>
        <taxon>Actinomycetes</taxon>
        <taxon>Propionibacteriales</taxon>
        <taxon>Propionibacteriaceae</taxon>
        <taxon>Acidipropionibacterium</taxon>
    </lineage>
</organism>
<name>A0AAC8YGM7_9ACTN</name>
<keyword evidence="2" id="KW-0677">Repeat</keyword>
<evidence type="ECO:0000256" key="1">
    <source>
        <dbReference type="ARBA" id="ARBA00022679"/>
    </source>
</evidence>
<dbReference type="AlphaFoldDB" id="A0AAC8YGM7"/>
<evidence type="ECO:0000313" key="7">
    <source>
        <dbReference type="Proteomes" id="UP000075221"/>
    </source>
</evidence>
<dbReference type="CDD" id="cd01449">
    <property type="entry name" value="TST_Repeat_2"/>
    <property type="match status" value="1"/>
</dbReference>
<gene>
    <name evidence="6" type="ORF">A8L58_13605</name>
    <name evidence="5" type="ORF">AXH35_12155</name>
</gene>
<reference evidence="5 7" key="2">
    <citation type="submission" date="2016-02" db="EMBL/GenBank/DDBJ databases">
        <title>Complete Genome Sequence of Propionibacterium acidipropionici ATCC 55737.</title>
        <authorList>
            <person name="Luna Flores C.H."/>
            <person name="Nielsen L.K."/>
            <person name="Marcellin E."/>
        </authorList>
    </citation>
    <scope>NUCLEOTIDE SEQUENCE [LARGE SCALE GENOMIC DNA]</scope>
    <source>
        <strain evidence="5 7">ATCC 55737</strain>
    </source>
</reference>
<feature type="domain" description="Rhodanese" evidence="4">
    <location>
        <begin position="162"/>
        <end position="273"/>
    </location>
</feature>
<dbReference type="Gene3D" id="3.40.250.10">
    <property type="entry name" value="Rhodanese-like domain"/>
    <property type="match status" value="2"/>
</dbReference>
<evidence type="ECO:0000259" key="4">
    <source>
        <dbReference type="PROSITE" id="PS50206"/>
    </source>
</evidence>
<feature type="domain" description="Rhodanese" evidence="4">
    <location>
        <begin position="23"/>
        <end position="132"/>
    </location>
</feature>
<dbReference type="EMBL" id="CP015970">
    <property type="protein sequence ID" value="AOZ47539.1"/>
    <property type="molecule type" value="Genomic_DNA"/>
</dbReference>
<dbReference type="PANTHER" id="PTHR11364:SF27">
    <property type="entry name" value="SULFURTRANSFERASE"/>
    <property type="match status" value="1"/>
</dbReference>
<dbReference type="InterPro" id="IPR045078">
    <property type="entry name" value="TST/MPST-like"/>
</dbReference>
<dbReference type="PANTHER" id="PTHR11364">
    <property type="entry name" value="THIOSULFATE SULFERTANSFERASE"/>
    <property type="match status" value="1"/>
</dbReference>
<proteinExistence type="predicted"/>
<dbReference type="InterPro" id="IPR001763">
    <property type="entry name" value="Rhodanese-like_dom"/>
</dbReference>
<reference evidence="6 8" key="1">
    <citation type="journal article" date="2016" name="Plant Dis.">
        <title>Improved production of propionic acid using genome shuffling.</title>
        <authorList>
            <person name="Luna-Flores C.H."/>
            <person name="Palfreyman R.W."/>
            <person name="Kromer J.O."/>
            <person name="Nielsen L.K."/>
            <person name="Marcellin E."/>
        </authorList>
    </citation>
    <scope>NUCLEOTIDE SEQUENCE [LARGE SCALE GENOMIC DNA]</scope>
    <source>
        <strain evidence="6 8">F3E8</strain>
    </source>
</reference>
<dbReference type="SUPFAM" id="SSF52821">
    <property type="entry name" value="Rhodanese/Cell cycle control phosphatase"/>
    <property type="match status" value="2"/>
</dbReference>
<evidence type="ECO:0000313" key="8">
    <source>
        <dbReference type="Proteomes" id="UP000178666"/>
    </source>
</evidence>
<dbReference type="Proteomes" id="UP000178666">
    <property type="component" value="Chromosome"/>
</dbReference>
<evidence type="ECO:0000313" key="5">
    <source>
        <dbReference type="EMBL" id="AMS06075.1"/>
    </source>
</evidence>
<accession>A0AAC8YGM7</accession>
<evidence type="ECO:0000313" key="6">
    <source>
        <dbReference type="EMBL" id="AOZ47539.1"/>
    </source>
</evidence>
<protein>
    <recommendedName>
        <fullName evidence="3">Sulfurtransferase</fullName>
    </recommendedName>
</protein>
<evidence type="ECO:0000256" key="2">
    <source>
        <dbReference type="ARBA" id="ARBA00022737"/>
    </source>
</evidence>
<keyword evidence="1 3" id="KW-0808">Transferase</keyword>